<evidence type="ECO:0000256" key="1">
    <source>
        <dbReference type="ARBA" id="ARBA00004417"/>
    </source>
</evidence>
<feature type="domain" description="ABC transporter" evidence="8">
    <location>
        <begin position="8"/>
        <end position="258"/>
    </location>
</feature>
<dbReference type="RefSeq" id="WP_187786093.1">
    <property type="nucleotide sequence ID" value="NZ_JACTVA010000042.1"/>
</dbReference>
<protein>
    <submittedName>
        <fullName evidence="9">ABC transporter ATP-binding protein</fullName>
    </submittedName>
</protein>
<keyword evidence="7" id="KW-0472">Membrane</keyword>
<comment type="similarity">
    <text evidence="2">Belongs to the ABC transporter superfamily.</text>
</comment>
<evidence type="ECO:0000313" key="9">
    <source>
        <dbReference type="EMBL" id="MBC9208945.1"/>
    </source>
</evidence>
<dbReference type="NCBIfam" id="TIGR01727">
    <property type="entry name" value="oligo_HPY"/>
    <property type="match status" value="1"/>
</dbReference>
<dbReference type="SUPFAM" id="SSF52540">
    <property type="entry name" value="P-loop containing nucleoside triphosphate hydrolases"/>
    <property type="match status" value="1"/>
</dbReference>
<dbReference type="Proteomes" id="UP000626026">
    <property type="component" value="Unassembled WGS sequence"/>
</dbReference>
<dbReference type="CDD" id="cd03257">
    <property type="entry name" value="ABC_NikE_OppD_transporters"/>
    <property type="match status" value="1"/>
</dbReference>
<dbReference type="PROSITE" id="PS00211">
    <property type="entry name" value="ABC_TRANSPORTER_1"/>
    <property type="match status" value="1"/>
</dbReference>
<dbReference type="InterPro" id="IPR003593">
    <property type="entry name" value="AAA+_ATPase"/>
</dbReference>
<evidence type="ECO:0000256" key="4">
    <source>
        <dbReference type="ARBA" id="ARBA00022475"/>
    </source>
</evidence>
<dbReference type="PROSITE" id="PS50893">
    <property type="entry name" value="ABC_TRANSPORTER_2"/>
    <property type="match status" value="1"/>
</dbReference>
<dbReference type="InterPro" id="IPR013563">
    <property type="entry name" value="Oligopep_ABC_C"/>
</dbReference>
<evidence type="ECO:0000256" key="6">
    <source>
        <dbReference type="ARBA" id="ARBA00022840"/>
    </source>
</evidence>
<evidence type="ECO:0000256" key="7">
    <source>
        <dbReference type="ARBA" id="ARBA00023136"/>
    </source>
</evidence>
<dbReference type="Gene3D" id="3.40.50.300">
    <property type="entry name" value="P-loop containing nucleotide triphosphate hydrolases"/>
    <property type="match status" value="1"/>
</dbReference>
<dbReference type="EMBL" id="JACTVA010000042">
    <property type="protein sequence ID" value="MBC9208945.1"/>
    <property type="molecule type" value="Genomic_DNA"/>
</dbReference>
<name>A0ABR7RS23_9PROT</name>
<comment type="caution">
    <text evidence="9">The sequence shown here is derived from an EMBL/GenBank/DDBJ whole genome shotgun (WGS) entry which is preliminary data.</text>
</comment>
<keyword evidence="4" id="KW-1003">Cell membrane</keyword>
<dbReference type="Pfam" id="PF00005">
    <property type="entry name" value="ABC_tran"/>
    <property type="match status" value="1"/>
</dbReference>
<dbReference type="Pfam" id="PF08352">
    <property type="entry name" value="oligo_HPY"/>
    <property type="match status" value="1"/>
</dbReference>
<dbReference type="InterPro" id="IPR017871">
    <property type="entry name" value="ABC_transporter-like_CS"/>
</dbReference>
<keyword evidence="6 9" id="KW-0067">ATP-binding</keyword>
<proteinExistence type="inferred from homology"/>
<reference evidence="9 10" key="1">
    <citation type="journal article" date="2013" name="Int. J. Syst. Evol. Microbiol.">
        <title>Roseomonas aerophila sp. nov., isolated from air.</title>
        <authorList>
            <person name="Kim S.J."/>
            <person name="Weon H.Y."/>
            <person name="Ahn J.H."/>
            <person name="Hong S.B."/>
            <person name="Seok S.J."/>
            <person name="Whang K.S."/>
            <person name="Kwon S.W."/>
        </authorList>
    </citation>
    <scope>NUCLEOTIDE SEQUENCE [LARGE SCALE GENOMIC DNA]</scope>
    <source>
        <strain evidence="9 10">NBRC 108923</strain>
    </source>
</reference>
<evidence type="ECO:0000259" key="8">
    <source>
        <dbReference type="PROSITE" id="PS50893"/>
    </source>
</evidence>
<dbReference type="InterPro" id="IPR027417">
    <property type="entry name" value="P-loop_NTPase"/>
</dbReference>
<gene>
    <name evidence="9" type="ORF">IBL26_19010</name>
</gene>
<keyword evidence="3" id="KW-0813">Transport</keyword>
<evidence type="ECO:0000256" key="3">
    <source>
        <dbReference type="ARBA" id="ARBA00022448"/>
    </source>
</evidence>
<keyword evidence="5" id="KW-0547">Nucleotide-binding</keyword>
<organism evidence="9 10">
    <name type="scientific">Teichococcus aerophilus</name>
    <dbReference type="NCBI Taxonomy" id="1224513"/>
    <lineage>
        <taxon>Bacteria</taxon>
        <taxon>Pseudomonadati</taxon>
        <taxon>Pseudomonadota</taxon>
        <taxon>Alphaproteobacteria</taxon>
        <taxon>Acetobacterales</taxon>
        <taxon>Roseomonadaceae</taxon>
        <taxon>Roseomonas</taxon>
    </lineage>
</organism>
<comment type="subcellular location">
    <subcellularLocation>
        <location evidence="1">Cell inner membrane</location>
        <topology evidence="1">Peripheral membrane protein</topology>
    </subcellularLocation>
</comment>
<dbReference type="InterPro" id="IPR050388">
    <property type="entry name" value="ABC_Ni/Peptide_Import"/>
</dbReference>
<dbReference type="InterPro" id="IPR003439">
    <property type="entry name" value="ABC_transporter-like_ATP-bd"/>
</dbReference>
<evidence type="ECO:0000313" key="10">
    <source>
        <dbReference type="Proteomes" id="UP000626026"/>
    </source>
</evidence>
<sequence length="340" mass="36097">MSEATPMLEVRGLRTQFGTGAGAVRAVNGVDLAINPGEVLGIVGESGCGKTVLALSILRLIDAPGRIVAGQVLFEGTDVLAMRPRALTALRGRDIAMIFQQPKASLDPLMRIGSQIAEPLRLRGGRSRAEAWREAVELLGAVGIPNPEEKARAYPHEISGGQAQRVMIAIALALRPRLLIADEPTTALDVTVQAQILELLRERCRVLGTALVLVTHDIGVVAQMADRVAVMYAGRVVENGKVADILGQPAHPYTRGLLRSAPVMGAVQARLREIPGGIPDLTRPLSGCAFAPRCEARQQAGAARCDSQAPPSFLPRAGWQARCWLQAGAPQAQPAPEAWA</sequence>
<accession>A0ABR7RS23</accession>
<dbReference type="PANTHER" id="PTHR43297:SF2">
    <property type="entry name" value="DIPEPTIDE TRANSPORT ATP-BINDING PROTEIN DPPD"/>
    <property type="match status" value="1"/>
</dbReference>
<keyword evidence="10" id="KW-1185">Reference proteome</keyword>
<dbReference type="SMART" id="SM00382">
    <property type="entry name" value="AAA"/>
    <property type="match status" value="1"/>
</dbReference>
<dbReference type="GO" id="GO:0005524">
    <property type="term" value="F:ATP binding"/>
    <property type="evidence" value="ECO:0007669"/>
    <property type="project" value="UniProtKB-KW"/>
</dbReference>
<dbReference type="PANTHER" id="PTHR43297">
    <property type="entry name" value="OLIGOPEPTIDE TRANSPORT ATP-BINDING PROTEIN APPD"/>
    <property type="match status" value="1"/>
</dbReference>
<evidence type="ECO:0000256" key="5">
    <source>
        <dbReference type="ARBA" id="ARBA00022741"/>
    </source>
</evidence>
<evidence type="ECO:0000256" key="2">
    <source>
        <dbReference type="ARBA" id="ARBA00005417"/>
    </source>
</evidence>